<evidence type="ECO:0000313" key="3">
    <source>
        <dbReference type="Proteomes" id="UP000251835"/>
    </source>
</evidence>
<dbReference type="InterPro" id="IPR007560">
    <property type="entry name" value="Restrct_endonuc_IV_Mrr"/>
</dbReference>
<feature type="domain" description="Restriction endonuclease type IV Mrr" evidence="1">
    <location>
        <begin position="18"/>
        <end position="76"/>
    </location>
</feature>
<evidence type="ECO:0000259" key="1">
    <source>
        <dbReference type="Pfam" id="PF04471"/>
    </source>
</evidence>
<dbReference type="Proteomes" id="UP000251835">
    <property type="component" value="Unassembled WGS sequence"/>
</dbReference>
<organism evidence="2 3">
    <name type="scientific">Balneicella halophila</name>
    <dbReference type="NCBI Taxonomy" id="1537566"/>
    <lineage>
        <taxon>Bacteria</taxon>
        <taxon>Pseudomonadati</taxon>
        <taxon>Bacteroidota</taxon>
        <taxon>Bacteroidia</taxon>
        <taxon>Bacteroidales</taxon>
        <taxon>Balneicellaceae</taxon>
        <taxon>Balneicella</taxon>
    </lineage>
</organism>
<evidence type="ECO:0000313" key="2">
    <source>
        <dbReference type="EMBL" id="PVX49300.1"/>
    </source>
</evidence>
<dbReference type="AlphaFoldDB" id="A0A7L4UPR2"/>
<dbReference type="OrthoDB" id="2960996at2"/>
<dbReference type="RefSeq" id="WP_116497047.1">
    <property type="nucleotide sequence ID" value="NZ_QENZ01000007.1"/>
</dbReference>
<dbReference type="GO" id="GO:0009307">
    <property type="term" value="P:DNA restriction-modification system"/>
    <property type="evidence" value="ECO:0007669"/>
    <property type="project" value="InterPro"/>
</dbReference>
<name>A0A7L4UPR2_BALHA</name>
<dbReference type="GO" id="GO:0003677">
    <property type="term" value="F:DNA binding"/>
    <property type="evidence" value="ECO:0007669"/>
    <property type="project" value="InterPro"/>
</dbReference>
<keyword evidence="2" id="KW-0255">Endonuclease</keyword>
<gene>
    <name evidence="2" type="ORF">C7377_1846</name>
</gene>
<protein>
    <submittedName>
        <fullName evidence="2">Restriction endonuclease</fullName>
    </submittedName>
</protein>
<keyword evidence="2" id="KW-0540">Nuclease</keyword>
<keyword evidence="3" id="KW-1185">Reference proteome</keyword>
<dbReference type="Pfam" id="PF04471">
    <property type="entry name" value="Mrr_cat"/>
    <property type="match status" value="1"/>
</dbReference>
<reference evidence="2 3" key="1">
    <citation type="submission" date="2018-05" db="EMBL/GenBank/DDBJ databases">
        <title>Genomic Encyclopedia of Type Strains, Phase IV (KMG-IV): sequencing the most valuable type-strain genomes for metagenomic binning, comparative biology and taxonomic classification.</title>
        <authorList>
            <person name="Goeker M."/>
        </authorList>
    </citation>
    <scope>NUCLEOTIDE SEQUENCE [LARGE SCALE GENOMIC DNA]</scope>
    <source>
        <strain evidence="2 3">DSM 28579</strain>
    </source>
</reference>
<comment type="caution">
    <text evidence="2">The sequence shown here is derived from an EMBL/GenBank/DDBJ whole genome shotgun (WGS) entry which is preliminary data.</text>
</comment>
<accession>A0A7L4UPR2</accession>
<keyword evidence="2" id="KW-0378">Hydrolase</keyword>
<dbReference type="GO" id="GO:0004519">
    <property type="term" value="F:endonuclease activity"/>
    <property type="evidence" value="ECO:0007669"/>
    <property type="project" value="UniProtKB-KW"/>
</dbReference>
<dbReference type="EMBL" id="QENZ01000007">
    <property type="protein sequence ID" value="PVX49300.1"/>
    <property type="molecule type" value="Genomic_DNA"/>
</dbReference>
<sequence length="314" mass="36580">MILDFKEIPKANTGNGDQDTFELFARDFLEILGYEIIQQPDRGADGKKDLIVQESRHGISGITNIKWLVSCKHHAHSGKSVSDGDEPNILDRISVHECDGFLGFYSTLPATSLGKNFDGLKKKTNIDSFDRERIEKIMLESPEGIRLASRYFPVSFEKYKIENPKPAKIFSDDNSIHCEYCNDDLLKDKKGIFVTMRRMSDPEAKEYKKEPYIKAYYSCKGKCDAILKGRYMQDEMLIDEWTDITDFLSPTTYIKKLMAWMNSFQKEKEEMSDEAFDKLKYLFLHSYPYISREQTTEEKEKVKFYLQNGLMDWL</sequence>
<proteinExistence type="predicted"/>